<protein>
    <submittedName>
        <fullName evidence="6">Uncharacterized protein</fullName>
    </submittedName>
</protein>
<feature type="domain" description="Nephrocystin 3-like N-terminal" evidence="5">
    <location>
        <begin position="242"/>
        <end position="407"/>
    </location>
</feature>
<dbReference type="InterPro" id="IPR054471">
    <property type="entry name" value="GPIID_WHD"/>
</dbReference>
<dbReference type="InterPro" id="IPR036770">
    <property type="entry name" value="Ankyrin_rpt-contain_sf"/>
</dbReference>
<dbReference type="InterPro" id="IPR027417">
    <property type="entry name" value="P-loop_NTPase"/>
</dbReference>
<dbReference type="Gene3D" id="1.25.40.20">
    <property type="entry name" value="Ankyrin repeat-containing domain"/>
    <property type="match status" value="1"/>
</dbReference>
<dbReference type="Pfam" id="PF12796">
    <property type="entry name" value="Ank_2"/>
    <property type="match status" value="1"/>
</dbReference>
<dbReference type="Pfam" id="PF22939">
    <property type="entry name" value="WHD_GPIID"/>
    <property type="match status" value="1"/>
</dbReference>
<evidence type="ECO:0000256" key="3">
    <source>
        <dbReference type="SAM" id="MobiDB-lite"/>
    </source>
</evidence>
<proteinExistence type="predicted"/>
<evidence type="ECO:0000313" key="6">
    <source>
        <dbReference type="EMBL" id="PNY27023.1"/>
    </source>
</evidence>
<feature type="domain" description="GPI inositol-deacylase winged helix" evidence="4">
    <location>
        <begin position="521"/>
        <end position="601"/>
    </location>
</feature>
<evidence type="ECO:0000256" key="2">
    <source>
        <dbReference type="PROSITE-ProRule" id="PRU00023"/>
    </source>
</evidence>
<comment type="caution">
    <text evidence="6">The sequence shown here is derived from an EMBL/GenBank/DDBJ whole genome shotgun (WGS) entry which is preliminary data.</text>
</comment>
<dbReference type="InterPro" id="IPR002110">
    <property type="entry name" value="Ankyrin_rpt"/>
</dbReference>
<dbReference type="PANTHER" id="PTHR10039:SF15">
    <property type="entry name" value="NACHT DOMAIN-CONTAINING PROTEIN"/>
    <property type="match status" value="1"/>
</dbReference>
<sequence length="790" mass="89481">MLREPRIFTDGCPFCGGITKELEREFPNQHGGDADEAIERHVRDHLIELALVLAPIEIGERDVELKDPKSNAQRGANSVIMSERSVTTPSLVSDRKTCDRQAGCKDEYMGECEVEAKDPSLKCPTSGSSTQEVTTVHTPISPECLYLLYDDPSYRPDADQKLEWEFCYLYSLSPDFRRIGPPEYPTHAEDKKLLQYFGIGAHQGDQTVKVSTTQDRHAILDWLTTIDYTPQQTHFFNQRYPGTCQWFLDTPEFQGWLSEGGRTLFCPGMPGAGKTILTSTVVDYLQTQFRDDKSVGIAYIYCSFGRQYEETTNVLLATLLKQLTQGQPLVPDSVKSLHDKHKDKRSRPSSRELTNTLHSVAALYAKVFVLIDAIDECRISDGSRTRFFGGIFSLQDETRASIFATSRYPSDITELFGSISLREIRAAQEDLRRHIHERMSTLPSFIRRNTALQEEVKIGIANSAQGSFLLVHLHIASLMDTRTVEGVRKGLAHLAKPTSISGTYEHAYEMAMERIDMQIPYYRTLARQLFSWIIHAKRPLTTLELQHALAVKVGETELDIGNLPVLEDMMAVCSGRLVTVDEQSDTVRFIHYTAQQYFDKNREKLFPDAECDITAVCVTYLSFNVFESGFCRTDEEFEERLRLYPFYAYAAQNWGHHAREAPALHKVAIDFLHDDRKVESSSQALMAIKGPQNYSQDVPRYMTGLHLVAYFGIRDTAQTLIDRNSLEELDSHCKTPLFYAAEHGHEDIVELLHEMGADVNLQDAKDSRTPLSWAAENGHEAIVKLLLDTG</sequence>
<gene>
    <name evidence="6" type="ORF">TCAP_03048</name>
</gene>
<dbReference type="Pfam" id="PF24883">
    <property type="entry name" value="NPHP3_N"/>
    <property type="match status" value="1"/>
</dbReference>
<keyword evidence="7" id="KW-1185">Reference proteome</keyword>
<accession>A0A2K3QHN1</accession>
<feature type="repeat" description="ANK" evidence="2">
    <location>
        <begin position="766"/>
        <end position="790"/>
    </location>
</feature>
<evidence type="ECO:0000259" key="5">
    <source>
        <dbReference type="Pfam" id="PF24883"/>
    </source>
</evidence>
<dbReference type="Gene3D" id="3.40.50.300">
    <property type="entry name" value="P-loop containing nucleotide triphosphate hydrolases"/>
    <property type="match status" value="1"/>
</dbReference>
<dbReference type="EMBL" id="NRSZ01000468">
    <property type="protein sequence ID" value="PNY27023.1"/>
    <property type="molecule type" value="Genomic_DNA"/>
</dbReference>
<feature type="region of interest" description="Disordered" evidence="3">
    <location>
        <begin position="331"/>
        <end position="352"/>
    </location>
</feature>
<feature type="repeat" description="ANK" evidence="2">
    <location>
        <begin position="732"/>
        <end position="764"/>
    </location>
</feature>
<dbReference type="SMART" id="SM00248">
    <property type="entry name" value="ANK"/>
    <property type="match status" value="3"/>
</dbReference>
<organism evidence="6 7">
    <name type="scientific">Tolypocladium capitatum</name>
    <dbReference type="NCBI Taxonomy" id="45235"/>
    <lineage>
        <taxon>Eukaryota</taxon>
        <taxon>Fungi</taxon>
        <taxon>Dikarya</taxon>
        <taxon>Ascomycota</taxon>
        <taxon>Pezizomycotina</taxon>
        <taxon>Sordariomycetes</taxon>
        <taxon>Hypocreomycetidae</taxon>
        <taxon>Hypocreales</taxon>
        <taxon>Ophiocordycipitaceae</taxon>
        <taxon>Tolypocladium</taxon>
    </lineage>
</organism>
<dbReference type="OrthoDB" id="5142935at2759"/>
<name>A0A2K3QHN1_9HYPO</name>
<evidence type="ECO:0000313" key="7">
    <source>
        <dbReference type="Proteomes" id="UP000236621"/>
    </source>
</evidence>
<dbReference type="SUPFAM" id="SSF48403">
    <property type="entry name" value="Ankyrin repeat"/>
    <property type="match status" value="1"/>
</dbReference>
<dbReference type="STRING" id="45235.A0A2K3QHN1"/>
<keyword evidence="1" id="KW-0677">Repeat</keyword>
<feature type="compositionally biased region" description="Basic residues" evidence="3">
    <location>
        <begin position="338"/>
        <end position="348"/>
    </location>
</feature>
<dbReference type="AlphaFoldDB" id="A0A2K3QHN1"/>
<evidence type="ECO:0000256" key="1">
    <source>
        <dbReference type="ARBA" id="ARBA00022737"/>
    </source>
</evidence>
<dbReference type="PROSITE" id="PS50297">
    <property type="entry name" value="ANK_REP_REGION"/>
    <property type="match status" value="2"/>
</dbReference>
<evidence type="ECO:0000259" key="4">
    <source>
        <dbReference type="Pfam" id="PF22939"/>
    </source>
</evidence>
<dbReference type="InterPro" id="IPR056884">
    <property type="entry name" value="NPHP3-like_N"/>
</dbReference>
<feature type="non-terminal residue" evidence="6">
    <location>
        <position position="790"/>
    </location>
</feature>
<dbReference type="PANTHER" id="PTHR10039">
    <property type="entry name" value="AMELOGENIN"/>
    <property type="match status" value="1"/>
</dbReference>
<keyword evidence="2" id="KW-0040">ANK repeat</keyword>
<reference evidence="6 7" key="1">
    <citation type="submission" date="2017-08" db="EMBL/GenBank/DDBJ databases">
        <title>Harnessing the power of phylogenomics to disentangle the directionality and signatures of interkingdom host jumping in the parasitic fungal genus Tolypocladium.</title>
        <authorList>
            <person name="Quandt C.A."/>
            <person name="Patterson W."/>
            <person name="Spatafora J.W."/>
        </authorList>
    </citation>
    <scope>NUCLEOTIDE SEQUENCE [LARGE SCALE GENOMIC DNA]</scope>
    <source>
        <strain evidence="6 7">CBS 113982</strain>
    </source>
</reference>
<dbReference type="PROSITE" id="PS50088">
    <property type="entry name" value="ANK_REPEAT"/>
    <property type="match status" value="2"/>
</dbReference>
<dbReference type="SUPFAM" id="SSF52540">
    <property type="entry name" value="P-loop containing nucleoside triphosphate hydrolases"/>
    <property type="match status" value="1"/>
</dbReference>
<dbReference type="Proteomes" id="UP000236621">
    <property type="component" value="Unassembled WGS sequence"/>
</dbReference>